<name>A0A2G8RPT1_9APHY</name>
<accession>A0A2G8RPT1</accession>
<comment type="caution">
    <text evidence="2">The sequence shown here is derived from an EMBL/GenBank/DDBJ whole genome shotgun (WGS) entry which is preliminary data.</text>
</comment>
<organism evidence="2 3">
    <name type="scientific">Ganoderma sinense ZZ0214-1</name>
    <dbReference type="NCBI Taxonomy" id="1077348"/>
    <lineage>
        <taxon>Eukaryota</taxon>
        <taxon>Fungi</taxon>
        <taxon>Dikarya</taxon>
        <taxon>Basidiomycota</taxon>
        <taxon>Agaricomycotina</taxon>
        <taxon>Agaricomycetes</taxon>
        <taxon>Polyporales</taxon>
        <taxon>Polyporaceae</taxon>
        <taxon>Ganoderma</taxon>
    </lineage>
</organism>
<feature type="region of interest" description="Disordered" evidence="1">
    <location>
        <begin position="85"/>
        <end position="113"/>
    </location>
</feature>
<dbReference type="Proteomes" id="UP000230002">
    <property type="component" value="Unassembled WGS sequence"/>
</dbReference>
<dbReference type="AlphaFoldDB" id="A0A2G8RPT1"/>
<keyword evidence="3" id="KW-1185">Reference proteome</keyword>
<gene>
    <name evidence="2" type="ORF">GSI_14825</name>
</gene>
<sequence>MAACGRRGIEDQGRIHLGEHHQHATTMLRTTYFTRLSDGRRHLEAACKSCPVAVVPTPLEAIYSRHGRVSRPERWELLLGWKLLGGRDSGKRDMRNRDATRKTSHGLSLPKYS</sequence>
<proteinExistence type="predicted"/>
<evidence type="ECO:0000256" key="1">
    <source>
        <dbReference type="SAM" id="MobiDB-lite"/>
    </source>
</evidence>
<dbReference type="EMBL" id="AYKW01000068">
    <property type="protein sequence ID" value="PIL23513.1"/>
    <property type="molecule type" value="Genomic_DNA"/>
</dbReference>
<protein>
    <submittedName>
        <fullName evidence="2">Uncharacterized protein</fullName>
    </submittedName>
</protein>
<reference evidence="2 3" key="1">
    <citation type="journal article" date="2015" name="Sci. Rep.">
        <title>Chromosome-level genome map provides insights into diverse defense mechanisms in the medicinal fungus Ganoderma sinense.</title>
        <authorList>
            <person name="Zhu Y."/>
            <person name="Xu J."/>
            <person name="Sun C."/>
            <person name="Zhou S."/>
            <person name="Xu H."/>
            <person name="Nelson D.R."/>
            <person name="Qian J."/>
            <person name="Song J."/>
            <person name="Luo H."/>
            <person name="Xiang L."/>
            <person name="Li Y."/>
            <person name="Xu Z."/>
            <person name="Ji A."/>
            <person name="Wang L."/>
            <person name="Lu S."/>
            <person name="Hayward A."/>
            <person name="Sun W."/>
            <person name="Li X."/>
            <person name="Schwartz D.C."/>
            <person name="Wang Y."/>
            <person name="Chen S."/>
        </authorList>
    </citation>
    <scope>NUCLEOTIDE SEQUENCE [LARGE SCALE GENOMIC DNA]</scope>
    <source>
        <strain evidence="2 3">ZZ0214-1</strain>
    </source>
</reference>
<feature type="compositionally biased region" description="Basic and acidic residues" evidence="1">
    <location>
        <begin position="88"/>
        <end position="101"/>
    </location>
</feature>
<evidence type="ECO:0000313" key="3">
    <source>
        <dbReference type="Proteomes" id="UP000230002"/>
    </source>
</evidence>
<evidence type="ECO:0000313" key="2">
    <source>
        <dbReference type="EMBL" id="PIL23513.1"/>
    </source>
</evidence>